<dbReference type="GO" id="GO:0043590">
    <property type="term" value="C:bacterial nucleoid"/>
    <property type="evidence" value="ECO:0007669"/>
    <property type="project" value="TreeGrafter"/>
</dbReference>
<feature type="domain" description="DNA replication/recombination mediator RecO N-terminal" evidence="8">
    <location>
        <begin position="2"/>
        <end position="80"/>
    </location>
</feature>
<dbReference type="EMBL" id="MHMH01000014">
    <property type="protein sequence ID" value="OGZ24292.1"/>
    <property type="molecule type" value="Genomic_DNA"/>
</dbReference>
<keyword evidence="5 7" id="KW-0234">DNA repair</keyword>
<evidence type="ECO:0000256" key="3">
    <source>
        <dbReference type="ARBA" id="ARBA00022763"/>
    </source>
</evidence>
<dbReference type="Gene3D" id="1.20.1440.120">
    <property type="entry name" value="Recombination protein O, C-terminal domain"/>
    <property type="match status" value="1"/>
</dbReference>
<evidence type="ECO:0000256" key="2">
    <source>
        <dbReference type="ARBA" id="ARBA00021310"/>
    </source>
</evidence>
<comment type="similarity">
    <text evidence="1 7">Belongs to the RecO family.</text>
</comment>
<dbReference type="InterPro" id="IPR037278">
    <property type="entry name" value="ARFGAP/RecO"/>
</dbReference>
<sequence>MAVHYRTRGFVIKKTGRGEADQLFTIYTQDFGKLEVLGKAVRKIKSKLRGGIGLFYLSEIEFIQGKKTKTLTGAILIEKFPNIRKSLKKLAVAHKIAENLDDSVRGQEPDKKTWELLIETFGKLNNLQFKINHLPLVYYYFLWNFISILGYRPEFKDCLLNGQKIACDIVKVLKLILRKDWPILSRLKIQPLHQKLLKNVSQDYLSEILGRN</sequence>
<dbReference type="SUPFAM" id="SSF50249">
    <property type="entry name" value="Nucleic acid-binding proteins"/>
    <property type="match status" value="1"/>
</dbReference>
<evidence type="ECO:0000313" key="9">
    <source>
        <dbReference type="EMBL" id="OGZ24292.1"/>
    </source>
</evidence>
<dbReference type="AlphaFoldDB" id="A0A1G2EFA1"/>
<dbReference type="STRING" id="1801672.A2896_00275"/>
<dbReference type="HAMAP" id="MF_00201">
    <property type="entry name" value="RecO"/>
    <property type="match status" value="1"/>
</dbReference>
<evidence type="ECO:0000256" key="1">
    <source>
        <dbReference type="ARBA" id="ARBA00007452"/>
    </source>
</evidence>
<comment type="caution">
    <text evidence="9">The sequence shown here is derived from an EMBL/GenBank/DDBJ whole genome shotgun (WGS) entry which is preliminary data.</text>
</comment>
<dbReference type="InterPro" id="IPR022572">
    <property type="entry name" value="DNA_rep/recomb_RecO_N"/>
</dbReference>
<dbReference type="InterPro" id="IPR012340">
    <property type="entry name" value="NA-bd_OB-fold"/>
</dbReference>
<reference evidence="9 10" key="1">
    <citation type="journal article" date="2016" name="Nat. Commun.">
        <title>Thousands of microbial genomes shed light on interconnected biogeochemical processes in an aquifer system.</title>
        <authorList>
            <person name="Anantharaman K."/>
            <person name="Brown C.T."/>
            <person name="Hug L.A."/>
            <person name="Sharon I."/>
            <person name="Castelle C.J."/>
            <person name="Probst A.J."/>
            <person name="Thomas B.C."/>
            <person name="Singh A."/>
            <person name="Wilkins M.J."/>
            <person name="Karaoz U."/>
            <person name="Brodie E.L."/>
            <person name="Williams K.H."/>
            <person name="Hubbard S.S."/>
            <person name="Banfield J.F."/>
        </authorList>
    </citation>
    <scope>NUCLEOTIDE SEQUENCE [LARGE SCALE GENOMIC DNA]</scope>
</reference>
<dbReference type="Pfam" id="PF02565">
    <property type="entry name" value="RecO_C"/>
    <property type="match status" value="1"/>
</dbReference>
<dbReference type="InterPro" id="IPR042242">
    <property type="entry name" value="RecO_C"/>
</dbReference>
<evidence type="ECO:0000256" key="4">
    <source>
        <dbReference type="ARBA" id="ARBA00023172"/>
    </source>
</evidence>
<dbReference type="Proteomes" id="UP000178647">
    <property type="component" value="Unassembled WGS sequence"/>
</dbReference>
<dbReference type="PANTHER" id="PTHR33991">
    <property type="entry name" value="DNA REPAIR PROTEIN RECO"/>
    <property type="match status" value="1"/>
</dbReference>
<dbReference type="PANTHER" id="PTHR33991:SF1">
    <property type="entry name" value="DNA REPAIR PROTEIN RECO"/>
    <property type="match status" value="1"/>
</dbReference>
<dbReference type="GO" id="GO:0006310">
    <property type="term" value="P:DNA recombination"/>
    <property type="evidence" value="ECO:0007669"/>
    <property type="project" value="UniProtKB-UniRule"/>
</dbReference>
<keyword evidence="4 7" id="KW-0233">DNA recombination</keyword>
<accession>A0A1G2EFA1</accession>
<dbReference type="Pfam" id="PF11967">
    <property type="entry name" value="RecO_N"/>
    <property type="match status" value="1"/>
</dbReference>
<organism evidence="9 10">
    <name type="scientific">Candidatus Nealsonbacteria bacterium RIFCSPLOWO2_01_FULL_43_32</name>
    <dbReference type="NCBI Taxonomy" id="1801672"/>
    <lineage>
        <taxon>Bacteria</taxon>
        <taxon>Candidatus Nealsoniibacteriota</taxon>
    </lineage>
</organism>
<dbReference type="SUPFAM" id="SSF57863">
    <property type="entry name" value="ArfGap/RecO-like zinc finger"/>
    <property type="match status" value="1"/>
</dbReference>
<name>A0A1G2EFA1_9BACT</name>
<protein>
    <recommendedName>
        <fullName evidence="2 7">DNA repair protein RecO</fullName>
    </recommendedName>
    <alternativeName>
        <fullName evidence="6 7">Recombination protein O</fullName>
    </alternativeName>
</protein>
<evidence type="ECO:0000313" key="10">
    <source>
        <dbReference type="Proteomes" id="UP000178647"/>
    </source>
</evidence>
<evidence type="ECO:0000256" key="7">
    <source>
        <dbReference type="HAMAP-Rule" id="MF_00201"/>
    </source>
</evidence>
<dbReference type="GO" id="GO:0006302">
    <property type="term" value="P:double-strand break repair"/>
    <property type="evidence" value="ECO:0007669"/>
    <property type="project" value="TreeGrafter"/>
</dbReference>
<evidence type="ECO:0000256" key="6">
    <source>
        <dbReference type="ARBA" id="ARBA00033409"/>
    </source>
</evidence>
<proteinExistence type="inferred from homology"/>
<dbReference type="Gene3D" id="2.40.50.140">
    <property type="entry name" value="Nucleic acid-binding proteins"/>
    <property type="match status" value="1"/>
</dbReference>
<comment type="function">
    <text evidence="7">Involved in DNA repair and RecF pathway recombination.</text>
</comment>
<evidence type="ECO:0000259" key="8">
    <source>
        <dbReference type="Pfam" id="PF11967"/>
    </source>
</evidence>
<evidence type="ECO:0000256" key="5">
    <source>
        <dbReference type="ARBA" id="ARBA00023204"/>
    </source>
</evidence>
<dbReference type="InterPro" id="IPR003717">
    <property type="entry name" value="RecO"/>
</dbReference>
<gene>
    <name evidence="7" type="primary">recO</name>
    <name evidence="9" type="ORF">A2896_00275</name>
</gene>
<keyword evidence="3 7" id="KW-0227">DNA damage</keyword>
<dbReference type="NCBIfam" id="TIGR00613">
    <property type="entry name" value="reco"/>
    <property type="match status" value="1"/>
</dbReference>